<keyword evidence="1" id="KW-0812">Transmembrane</keyword>
<dbReference type="EMBL" id="BX548174">
    <property type="protein sequence ID" value="CAP16432.1"/>
    <property type="molecule type" value="Genomic_DNA"/>
</dbReference>
<keyword evidence="1" id="KW-0472">Membrane</keyword>
<dbReference type="KEGG" id="pmm:PMM1927"/>
<reference evidence="2 3" key="1">
    <citation type="journal article" date="2003" name="Nature">
        <title>Genome divergence in two Prochlorococcus ecotypes reflects oceanic niche differentiation.</title>
        <authorList>
            <person name="Rocap G."/>
            <person name="Larimer F.W."/>
            <person name="Lamerdin J.E."/>
            <person name="Malfatti S."/>
            <person name="Chain P."/>
            <person name="Ahlgren N.A."/>
            <person name="Arellano A."/>
            <person name="Coleman M."/>
            <person name="Hauser L."/>
            <person name="Hess W.R."/>
            <person name="Johnson Z.I."/>
            <person name="Land M.L."/>
            <person name="Lindell D."/>
            <person name="Post A.F."/>
            <person name="Regala W."/>
            <person name="Shah M."/>
            <person name="Shaw S.L."/>
            <person name="Steglich C."/>
            <person name="Sullivan M.B."/>
            <person name="Ting C.S."/>
            <person name="Tolonen A."/>
            <person name="Webb E.A."/>
            <person name="Zinser E.R."/>
            <person name="Chisholm S.W."/>
        </authorList>
    </citation>
    <scope>NUCLEOTIDE SEQUENCE [LARGE SCALE GENOMIC DNA]</scope>
    <source>
        <strain evidence="3">CCMP1986 / NIES-2087 / MED4</strain>
    </source>
</reference>
<evidence type="ECO:0000256" key="1">
    <source>
        <dbReference type="SAM" id="Phobius"/>
    </source>
</evidence>
<dbReference type="AlphaFoldDB" id="A8WIE6"/>
<dbReference type="HOGENOM" id="CLU_2900621_0_0_3"/>
<accession>A8WIE6</accession>
<dbReference type="Proteomes" id="UP000001026">
    <property type="component" value="Chromosome"/>
</dbReference>
<name>A8WIE6_PROMP</name>
<dbReference type="STRING" id="59919.PMM1927"/>
<sequence length="62" mass="7383">MFQSLFSTKYNYFYNIYIVFHIRTSILLLSGLVLGLWTSWPGIVIPNNWKCFKDMIEKSSKE</sequence>
<protein>
    <submittedName>
        <fullName evidence="2">Uncharacterized protein</fullName>
    </submittedName>
</protein>
<feature type="transmembrane region" description="Helical" evidence="1">
    <location>
        <begin position="12"/>
        <end position="37"/>
    </location>
</feature>
<evidence type="ECO:0000313" key="3">
    <source>
        <dbReference type="Proteomes" id="UP000001026"/>
    </source>
</evidence>
<evidence type="ECO:0000313" key="2">
    <source>
        <dbReference type="EMBL" id="CAP16432.1"/>
    </source>
</evidence>
<gene>
    <name evidence="2" type="ordered locus">PMM1927</name>
</gene>
<keyword evidence="1" id="KW-1133">Transmembrane helix</keyword>
<proteinExistence type="predicted"/>
<organism evidence="2 3">
    <name type="scientific">Prochlorococcus marinus subsp. pastoris (strain CCMP1986 / NIES-2087 / MED4)</name>
    <dbReference type="NCBI Taxonomy" id="59919"/>
    <lineage>
        <taxon>Bacteria</taxon>
        <taxon>Bacillati</taxon>
        <taxon>Cyanobacteriota</taxon>
        <taxon>Cyanophyceae</taxon>
        <taxon>Synechococcales</taxon>
        <taxon>Prochlorococcaceae</taxon>
        <taxon>Prochlorococcus</taxon>
    </lineage>
</organism>